<reference evidence="1" key="1">
    <citation type="submission" date="2018-05" db="EMBL/GenBank/DDBJ databases">
        <authorList>
            <person name="Lanie J.A."/>
            <person name="Ng W.-L."/>
            <person name="Kazmierczak K.M."/>
            <person name="Andrzejewski T.M."/>
            <person name="Davidsen T.M."/>
            <person name="Wayne K.J."/>
            <person name="Tettelin H."/>
            <person name="Glass J.I."/>
            <person name="Rusch D."/>
            <person name="Podicherti R."/>
            <person name="Tsui H.-C.T."/>
            <person name="Winkler M.E."/>
        </authorList>
    </citation>
    <scope>NUCLEOTIDE SEQUENCE</scope>
</reference>
<accession>A0A382UHK2</accession>
<sequence>MKKDKFKIIKGRTHWLLTVRSYKKRHNIDAYSLKHWRLGNKGDWVLSDDSPEPMVVQVLGKGTIVSKSGKNQEYIRTVCGSYMTTGKKKMYGHIAESIYTFSGIDGHKNFLERKELNPREIMFARYIALGEDSVDSYLKSFKTDDRKYASSRSGQLLRTERVQKMVKEELKQILEEEGVSANWIVEKFKQVADLADRDTDVLRSLESLAKMSGMFDTGAEKQQLTVWGGFSPEQLDSVKDEQLVAHGESEN</sequence>
<dbReference type="AlphaFoldDB" id="A0A382UHK2"/>
<protein>
    <submittedName>
        <fullName evidence="1">Uncharacterized protein</fullName>
    </submittedName>
</protein>
<name>A0A382UHK2_9ZZZZ</name>
<dbReference type="EMBL" id="UINC01144038">
    <property type="protein sequence ID" value="SVD33305.1"/>
    <property type="molecule type" value="Genomic_DNA"/>
</dbReference>
<evidence type="ECO:0000313" key="1">
    <source>
        <dbReference type="EMBL" id="SVD33305.1"/>
    </source>
</evidence>
<organism evidence="1">
    <name type="scientific">marine metagenome</name>
    <dbReference type="NCBI Taxonomy" id="408172"/>
    <lineage>
        <taxon>unclassified sequences</taxon>
        <taxon>metagenomes</taxon>
        <taxon>ecological metagenomes</taxon>
    </lineage>
</organism>
<gene>
    <name evidence="1" type="ORF">METZ01_LOCUS386159</name>
</gene>
<proteinExistence type="predicted"/>